<reference evidence="2 4" key="1">
    <citation type="submission" date="2008-03" db="EMBL/GenBank/DDBJ databases">
        <title>Annotation of Ixodes scapularis.</title>
        <authorList>
            <consortium name="Ixodes scapularis Genome Project Consortium"/>
            <person name="Caler E."/>
            <person name="Hannick L.I."/>
            <person name="Bidwell S."/>
            <person name="Joardar V."/>
            <person name="Thiagarajan M."/>
            <person name="Amedeo P."/>
            <person name="Galinsky K.J."/>
            <person name="Schobel S."/>
            <person name="Inman J."/>
            <person name="Hostetler J."/>
            <person name="Miller J."/>
            <person name="Hammond M."/>
            <person name="Megy K."/>
            <person name="Lawson D."/>
            <person name="Kodira C."/>
            <person name="Sutton G."/>
            <person name="Meyer J."/>
            <person name="Hill C.A."/>
            <person name="Birren B."/>
            <person name="Nene V."/>
            <person name="Collins F."/>
            <person name="Alarcon-Chaidez F."/>
            <person name="Wikel S."/>
            <person name="Strausberg R."/>
        </authorList>
    </citation>
    <scope>NUCLEOTIDE SEQUENCE [LARGE SCALE GENOMIC DNA]</scope>
    <source>
        <strain evidence="4">Wikel</strain>
        <strain evidence="2">Wikel colony</strain>
    </source>
</reference>
<dbReference type="VEuPathDB" id="VectorBase:ISCP_006503"/>
<keyword evidence="4" id="KW-1185">Reference proteome</keyword>
<dbReference type="HOGENOM" id="CLU_2388643_0_0_1"/>
<dbReference type="AlphaFoldDB" id="B7PSE5"/>
<evidence type="ECO:0000313" key="2">
    <source>
        <dbReference type="EMBL" id="EEC09517.1"/>
    </source>
</evidence>
<feature type="region of interest" description="Disordered" evidence="1">
    <location>
        <begin position="1"/>
        <end position="59"/>
    </location>
</feature>
<dbReference type="VEuPathDB" id="VectorBase:ISCW007483"/>
<protein>
    <submittedName>
        <fullName evidence="2 3">Uncharacterized protein</fullName>
    </submittedName>
</protein>
<evidence type="ECO:0000313" key="4">
    <source>
        <dbReference type="Proteomes" id="UP000001555"/>
    </source>
</evidence>
<accession>B7PSE5</accession>
<dbReference type="OrthoDB" id="1714475at2759"/>
<evidence type="ECO:0000313" key="3">
    <source>
        <dbReference type="EnsemblMetazoa" id="ISCW007483-PA"/>
    </source>
</evidence>
<dbReference type="EMBL" id="DS778096">
    <property type="protein sequence ID" value="EEC09517.1"/>
    <property type="molecule type" value="Genomic_DNA"/>
</dbReference>
<dbReference type="EMBL" id="ABJB010410090">
    <property type="status" value="NOT_ANNOTATED_CDS"/>
    <property type="molecule type" value="Genomic_DNA"/>
</dbReference>
<organism>
    <name type="scientific">Ixodes scapularis</name>
    <name type="common">Black-legged tick</name>
    <name type="synonym">Deer tick</name>
    <dbReference type="NCBI Taxonomy" id="6945"/>
    <lineage>
        <taxon>Eukaryota</taxon>
        <taxon>Metazoa</taxon>
        <taxon>Ecdysozoa</taxon>
        <taxon>Arthropoda</taxon>
        <taxon>Chelicerata</taxon>
        <taxon>Arachnida</taxon>
        <taxon>Acari</taxon>
        <taxon>Parasitiformes</taxon>
        <taxon>Ixodida</taxon>
        <taxon>Ixodoidea</taxon>
        <taxon>Ixodidae</taxon>
        <taxon>Ixodinae</taxon>
        <taxon>Ixodes</taxon>
    </lineage>
</organism>
<proteinExistence type="predicted"/>
<dbReference type="Proteomes" id="UP000001555">
    <property type="component" value="Unassembled WGS sequence"/>
</dbReference>
<dbReference type="PaxDb" id="6945-B7PSE5"/>
<dbReference type="VEuPathDB" id="VectorBase:ISCI007483"/>
<dbReference type="EnsemblMetazoa" id="ISCW007483-RA">
    <property type="protein sequence ID" value="ISCW007483-PA"/>
    <property type="gene ID" value="ISCW007483"/>
</dbReference>
<reference evidence="3" key="2">
    <citation type="submission" date="2020-05" db="UniProtKB">
        <authorList>
            <consortium name="EnsemblMetazoa"/>
        </authorList>
    </citation>
    <scope>IDENTIFICATION</scope>
    <source>
        <strain evidence="3">wikel</strain>
    </source>
</reference>
<dbReference type="InParanoid" id="B7PSE5"/>
<name>B7PSE5_IXOSC</name>
<evidence type="ECO:0000256" key="1">
    <source>
        <dbReference type="SAM" id="MobiDB-lite"/>
    </source>
</evidence>
<gene>
    <name evidence="2" type="ORF">IscW_ISCW007483</name>
</gene>
<sequence>MDKLPEIPIECGSPLFASAEEESEAADSRRRHPHEYQRRATAATAPLSPYHPYGPGPPHSLLSLADLRMDVRLSAAHHPEASVYLSELESSGIA</sequence>